<gene>
    <name evidence="14" type="ORF">GGR12_000080</name>
</gene>
<dbReference type="InterPro" id="IPR050829">
    <property type="entry name" value="CorA_MIT"/>
</dbReference>
<protein>
    <recommendedName>
        <fullName evidence="3">Magnesium transport protein CorA</fullName>
    </recommendedName>
</protein>
<keyword evidence="7 13" id="KW-0812">Transmembrane</keyword>
<feature type="transmembrane region" description="Helical" evidence="13">
    <location>
        <begin position="293"/>
        <end position="313"/>
    </location>
</feature>
<dbReference type="SUPFAM" id="SSF144083">
    <property type="entry name" value="Magnesium transport protein CorA, transmembrane region"/>
    <property type="match status" value="1"/>
</dbReference>
<feature type="transmembrane region" description="Helical" evidence="13">
    <location>
        <begin position="261"/>
        <end position="281"/>
    </location>
</feature>
<dbReference type="InterPro" id="IPR045863">
    <property type="entry name" value="CorA_TM1_TM2"/>
</dbReference>
<evidence type="ECO:0000256" key="6">
    <source>
        <dbReference type="ARBA" id="ARBA00022519"/>
    </source>
</evidence>
<dbReference type="GO" id="GO:0015087">
    <property type="term" value="F:cobalt ion transmembrane transporter activity"/>
    <property type="evidence" value="ECO:0007669"/>
    <property type="project" value="TreeGrafter"/>
</dbReference>
<dbReference type="Gene3D" id="3.30.460.20">
    <property type="entry name" value="CorA soluble domain-like"/>
    <property type="match status" value="1"/>
</dbReference>
<evidence type="ECO:0000256" key="1">
    <source>
        <dbReference type="ARBA" id="ARBA00004429"/>
    </source>
</evidence>
<evidence type="ECO:0000313" key="15">
    <source>
        <dbReference type="Proteomes" id="UP000529946"/>
    </source>
</evidence>
<dbReference type="EMBL" id="JACIDM010000001">
    <property type="protein sequence ID" value="MBB4081241.1"/>
    <property type="molecule type" value="Genomic_DNA"/>
</dbReference>
<keyword evidence="4" id="KW-0813">Transport</keyword>
<comment type="similarity">
    <text evidence="2">Belongs to the CorA metal ion transporter (MIT) (TC 1.A.35) family.</text>
</comment>
<dbReference type="FunFam" id="1.20.58.340:FF:000001">
    <property type="entry name" value="Magnesium transport protein CorA"/>
    <property type="match status" value="1"/>
</dbReference>
<keyword evidence="5" id="KW-1003">Cell membrane</keyword>
<dbReference type="RefSeq" id="WP_183201685.1">
    <property type="nucleotide sequence ID" value="NZ_BAAAER010000002.1"/>
</dbReference>
<evidence type="ECO:0000256" key="3">
    <source>
        <dbReference type="ARBA" id="ARBA00019439"/>
    </source>
</evidence>
<dbReference type="GO" id="GO:0015099">
    <property type="term" value="F:nickel cation transmembrane transporter activity"/>
    <property type="evidence" value="ECO:0007669"/>
    <property type="project" value="TreeGrafter"/>
</dbReference>
<evidence type="ECO:0000256" key="13">
    <source>
        <dbReference type="SAM" id="Phobius"/>
    </source>
</evidence>
<proteinExistence type="inferred from homology"/>
<evidence type="ECO:0000256" key="4">
    <source>
        <dbReference type="ARBA" id="ARBA00022448"/>
    </source>
</evidence>
<accession>A0A7W6JBP9</accession>
<comment type="subcellular location">
    <subcellularLocation>
        <location evidence="1">Cell inner membrane</location>
        <topology evidence="1">Multi-pass membrane protein</topology>
    </subcellularLocation>
</comment>
<keyword evidence="6" id="KW-0997">Cell inner membrane</keyword>
<name>A0A7W6JBP9_9CAUL</name>
<dbReference type="SUPFAM" id="SSF143865">
    <property type="entry name" value="CorA soluble domain-like"/>
    <property type="match status" value="1"/>
</dbReference>
<evidence type="ECO:0000256" key="2">
    <source>
        <dbReference type="ARBA" id="ARBA00009765"/>
    </source>
</evidence>
<dbReference type="InterPro" id="IPR045861">
    <property type="entry name" value="CorA_cytoplasmic_dom"/>
</dbReference>
<dbReference type="Pfam" id="PF01544">
    <property type="entry name" value="CorA"/>
    <property type="match status" value="1"/>
</dbReference>
<sequence length="319" mass="34655">MIRVYKTGGASCEPGVVDAARLQLTPDIIWIDLTDPTREEDLAVEAALGLSVPTREEMAELEASSRVYRENGATYMTADIIVRGDEEIPAVDPVTFILTTGPLITIRYANPKPFSMMAEKLEREAGLCVSGVDIFLHLMESIIDRASDILSRNVARVEGIANHVFSGGRTVGFEKLITKLGRAQMANARLEQSLAGLVRIFAFVGIDERVDSGDARAHLRSLSRDAESLIGHNQAVASSINFQLSAALGLINIEQSSIIKIFSVAAVAFLPPTLIASIYGMNFTHMPELGEGWGYPIALVAMVISAILPLAWFKKKGWL</sequence>
<evidence type="ECO:0000256" key="12">
    <source>
        <dbReference type="ARBA" id="ARBA00034269"/>
    </source>
</evidence>
<dbReference type="PANTHER" id="PTHR47685:SF1">
    <property type="entry name" value="MAGNESIUM TRANSPORT PROTEIN CORA"/>
    <property type="match status" value="1"/>
</dbReference>
<dbReference type="Proteomes" id="UP000529946">
    <property type="component" value="Unassembled WGS sequence"/>
</dbReference>
<dbReference type="GO" id="GO:0015095">
    <property type="term" value="F:magnesium ion transmembrane transporter activity"/>
    <property type="evidence" value="ECO:0007669"/>
    <property type="project" value="TreeGrafter"/>
</dbReference>
<dbReference type="GO" id="GO:0005886">
    <property type="term" value="C:plasma membrane"/>
    <property type="evidence" value="ECO:0007669"/>
    <property type="project" value="UniProtKB-SubCell"/>
</dbReference>
<dbReference type="AlphaFoldDB" id="A0A7W6JBP9"/>
<keyword evidence="11 13" id="KW-0472">Membrane</keyword>
<keyword evidence="8" id="KW-0460">Magnesium</keyword>
<evidence type="ECO:0000256" key="10">
    <source>
        <dbReference type="ARBA" id="ARBA00023065"/>
    </source>
</evidence>
<evidence type="ECO:0000313" key="14">
    <source>
        <dbReference type="EMBL" id="MBB4081241.1"/>
    </source>
</evidence>
<dbReference type="InterPro" id="IPR002523">
    <property type="entry name" value="MgTranspt_CorA/ZnTranspt_ZntB"/>
</dbReference>
<reference evidence="14 15" key="1">
    <citation type="submission" date="2020-08" db="EMBL/GenBank/DDBJ databases">
        <title>Genomic Encyclopedia of Type Strains, Phase IV (KMG-IV): sequencing the most valuable type-strain genomes for metagenomic binning, comparative biology and taxonomic classification.</title>
        <authorList>
            <person name="Goeker M."/>
        </authorList>
    </citation>
    <scope>NUCLEOTIDE SEQUENCE [LARGE SCALE GENOMIC DNA]</scope>
    <source>
        <strain evidence="14 15">DSM 23960</strain>
    </source>
</reference>
<dbReference type="CDD" id="cd12837">
    <property type="entry name" value="EcCorA-like_u1"/>
    <property type="match status" value="1"/>
</dbReference>
<comment type="catalytic activity">
    <reaction evidence="12">
        <text>Mg(2+)(in) = Mg(2+)(out)</text>
        <dbReference type="Rhea" id="RHEA:29827"/>
        <dbReference type="ChEBI" id="CHEBI:18420"/>
    </reaction>
</comment>
<keyword evidence="10" id="KW-0406">Ion transport</keyword>
<evidence type="ECO:0000256" key="9">
    <source>
        <dbReference type="ARBA" id="ARBA00022989"/>
    </source>
</evidence>
<keyword evidence="15" id="KW-1185">Reference proteome</keyword>
<dbReference type="PANTHER" id="PTHR47685">
    <property type="entry name" value="MAGNESIUM TRANSPORT PROTEIN CORA"/>
    <property type="match status" value="1"/>
</dbReference>
<comment type="caution">
    <text evidence="14">The sequence shown here is derived from an EMBL/GenBank/DDBJ whole genome shotgun (WGS) entry which is preliminary data.</text>
</comment>
<dbReference type="Gene3D" id="1.20.58.340">
    <property type="entry name" value="Magnesium transport protein CorA, transmembrane region"/>
    <property type="match status" value="1"/>
</dbReference>
<keyword evidence="9 13" id="KW-1133">Transmembrane helix</keyword>
<evidence type="ECO:0000256" key="7">
    <source>
        <dbReference type="ARBA" id="ARBA00022692"/>
    </source>
</evidence>
<evidence type="ECO:0000256" key="11">
    <source>
        <dbReference type="ARBA" id="ARBA00023136"/>
    </source>
</evidence>
<evidence type="ECO:0000256" key="8">
    <source>
        <dbReference type="ARBA" id="ARBA00022842"/>
    </source>
</evidence>
<evidence type="ECO:0000256" key="5">
    <source>
        <dbReference type="ARBA" id="ARBA00022475"/>
    </source>
</evidence>
<organism evidence="14 15">
    <name type="scientific">Brevundimonas lenta</name>
    <dbReference type="NCBI Taxonomy" id="424796"/>
    <lineage>
        <taxon>Bacteria</taxon>
        <taxon>Pseudomonadati</taxon>
        <taxon>Pseudomonadota</taxon>
        <taxon>Alphaproteobacteria</taxon>
        <taxon>Caulobacterales</taxon>
        <taxon>Caulobacteraceae</taxon>
        <taxon>Brevundimonas</taxon>
    </lineage>
</organism>